<dbReference type="AlphaFoldDB" id="A0A816GBG4"/>
<dbReference type="EMBL" id="CAJOBJ010238161">
    <property type="protein sequence ID" value="CAF5069790.1"/>
    <property type="molecule type" value="Genomic_DNA"/>
</dbReference>
<evidence type="ECO:0000313" key="2">
    <source>
        <dbReference type="EMBL" id="CAF5069790.1"/>
    </source>
</evidence>
<evidence type="ECO:0000313" key="1">
    <source>
        <dbReference type="EMBL" id="CAF1671536.1"/>
    </source>
</evidence>
<feature type="non-terminal residue" evidence="1">
    <location>
        <position position="1"/>
    </location>
</feature>
<sequence length="73" mass="8545">NKHEQYEYEHCEKVLSDIIVQVEFNLRTVNDNNNNNNNNNNNKNDDDEIDIEEIKLILSQQAPSFGLINKQLS</sequence>
<reference evidence="1" key="1">
    <citation type="submission" date="2021-02" db="EMBL/GenBank/DDBJ databases">
        <authorList>
            <person name="Nowell W R."/>
        </authorList>
    </citation>
    <scope>NUCLEOTIDE SEQUENCE</scope>
</reference>
<accession>A0A816GBG4</accession>
<gene>
    <name evidence="2" type="ORF">GIL414_LOCUS61041</name>
    <name evidence="1" type="ORF">KQP761_LOCUS34369</name>
</gene>
<dbReference type="Proteomes" id="UP000663834">
    <property type="component" value="Unassembled WGS sequence"/>
</dbReference>
<dbReference type="EMBL" id="CAJNOW010019271">
    <property type="protein sequence ID" value="CAF1671536.1"/>
    <property type="molecule type" value="Genomic_DNA"/>
</dbReference>
<protein>
    <submittedName>
        <fullName evidence="1">Uncharacterized protein</fullName>
    </submittedName>
</protein>
<evidence type="ECO:0000313" key="3">
    <source>
        <dbReference type="Proteomes" id="UP000663834"/>
    </source>
</evidence>
<comment type="caution">
    <text evidence="1">The sequence shown here is derived from an EMBL/GenBank/DDBJ whole genome shotgun (WGS) entry which is preliminary data.</text>
</comment>
<organism evidence="1 3">
    <name type="scientific">Rotaria magnacalcarata</name>
    <dbReference type="NCBI Taxonomy" id="392030"/>
    <lineage>
        <taxon>Eukaryota</taxon>
        <taxon>Metazoa</taxon>
        <taxon>Spiralia</taxon>
        <taxon>Gnathifera</taxon>
        <taxon>Rotifera</taxon>
        <taxon>Eurotatoria</taxon>
        <taxon>Bdelloidea</taxon>
        <taxon>Philodinida</taxon>
        <taxon>Philodinidae</taxon>
        <taxon>Rotaria</taxon>
    </lineage>
</organism>
<name>A0A816GBG4_9BILA</name>
<proteinExistence type="predicted"/>
<feature type="non-terminal residue" evidence="1">
    <location>
        <position position="73"/>
    </location>
</feature>
<dbReference type="Proteomes" id="UP000681720">
    <property type="component" value="Unassembled WGS sequence"/>
</dbReference>